<feature type="transmembrane region" description="Helical" evidence="5">
    <location>
        <begin position="509"/>
        <end position="533"/>
    </location>
</feature>
<keyword evidence="9" id="KW-1185">Reference proteome</keyword>
<evidence type="ECO:0000313" key="8">
    <source>
        <dbReference type="EMBL" id="CAK9228429.1"/>
    </source>
</evidence>
<name>A0ABP0URQ2_9BRYO</name>
<feature type="domain" description="NFD4 C-terminal" evidence="7">
    <location>
        <begin position="379"/>
        <end position="593"/>
    </location>
</feature>
<dbReference type="InterPro" id="IPR056555">
    <property type="entry name" value="NFD4_C"/>
</dbReference>
<reference evidence="8" key="1">
    <citation type="submission" date="2024-02" db="EMBL/GenBank/DDBJ databases">
        <authorList>
            <consortium name="ELIXIR-Norway"/>
            <consortium name="Elixir Norway"/>
        </authorList>
    </citation>
    <scope>NUCLEOTIDE SEQUENCE</scope>
</reference>
<evidence type="ECO:0000256" key="1">
    <source>
        <dbReference type="ARBA" id="ARBA00004141"/>
    </source>
</evidence>
<comment type="subcellular location">
    <subcellularLocation>
        <location evidence="1">Membrane</location>
        <topology evidence="1">Multi-pass membrane protein</topology>
    </subcellularLocation>
</comment>
<feature type="transmembrane region" description="Helical" evidence="5">
    <location>
        <begin position="7"/>
        <end position="28"/>
    </location>
</feature>
<gene>
    <name evidence="8" type="ORF">CSSPTR1EN2_LOCUS19069</name>
</gene>
<evidence type="ECO:0008006" key="10">
    <source>
        <dbReference type="Google" id="ProtNLM"/>
    </source>
</evidence>
<proteinExistence type="predicted"/>
<feature type="transmembrane region" description="Helical" evidence="5">
    <location>
        <begin position="447"/>
        <end position="468"/>
    </location>
</feature>
<dbReference type="PANTHER" id="PTHR21576:SF120">
    <property type="entry name" value="NODULIN-LIKE"/>
    <property type="match status" value="1"/>
</dbReference>
<feature type="transmembrane region" description="Helical" evidence="5">
    <location>
        <begin position="66"/>
        <end position="87"/>
    </location>
</feature>
<dbReference type="EMBL" id="OZ019898">
    <property type="protein sequence ID" value="CAK9228429.1"/>
    <property type="molecule type" value="Genomic_DNA"/>
</dbReference>
<dbReference type="Gene3D" id="1.20.1250.20">
    <property type="entry name" value="MFS general substrate transporter like domains"/>
    <property type="match status" value="1"/>
</dbReference>
<evidence type="ECO:0000256" key="5">
    <source>
        <dbReference type="SAM" id="Phobius"/>
    </source>
</evidence>
<evidence type="ECO:0000256" key="4">
    <source>
        <dbReference type="ARBA" id="ARBA00023136"/>
    </source>
</evidence>
<feature type="domain" description="Nodulin-like" evidence="6">
    <location>
        <begin position="5"/>
        <end position="255"/>
    </location>
</feature>
<evidence type="ECO:0000259" key="6">
    <source>
        <dbReference type="Pfam" id="PF06813"/>
    </source>
</evidence>
<keyword evidence="3 5" id="KW-1133">Transmembrane helix</keyword>
<evidence type="ECO:0000256" key="2">
    <source>
        <dbReference type="ARBA" id="ARBA00022692"/>
    </source>
</evidence>
<evidence type="ECO:0000256" key="3">
    <source>
        <dbReference type="ARBA" id="ARBA00022989"/>
    </source>
</evidence>
<feature type="transmembrane region" description="Helical" evidence="5">
    <location>
        <begin position="165"/>
        <end position="184"/>
    </location>
</feature>
<keyword evidence="4 5" id="KW-0472">Membrane</keyword>
<feature type="transmembrane region" description="Helical" evidence="5">
    <location>
        <begin position="205"/>
        <end position="227"/>
    </location>
</feature>
<sequence length="599" mass="66037">MGVDRWACLASGMAIQGCAGLTYTFAVYSEHLKEVLNFTQEQVDGIGAAKDFGSCFGVIGGILYNLYPPFVTVSIGALLHFSGYITLWMTITRQILPPYWLLCLAIGVGMGGDSWMDTATLFTNLQNFQESPGTVTGVLKAEAGLSGAIFVTIYKAFLKPNVNKFVLLVATTPAVVSLAVVPFIRRFPSDGLDGSQSSVKQRFQFTYGAFLLLVFFLLVTVIVQAVVDDELSSSILVAFAIIMFSLMVFTFLVPVLYRPLNIFEYFLNYQRLPKQETEVAYLSPSKSEENACNSSTVALARIESEDSESALGSNGIVTANLQAVEEIVKVREDANQPLKEDFEKSFEDDAPGHLVVEKQEDRIQLSMQEYPNFSLWDAIRGLDFWVFSFLMMTGPGSGLAVINNLSQMGKALDADKVDLYVDLVSIWSCMGRLIAGYGSDMMLRRGIPRPVCLAAAYLSLMAGCLLLATGSIEILYVGSALVGLAYGAFWSLFPCIISEVFGFKQFAAIYKTIVATGPIGAYLLSAKLVGYLYDREVLYYHKKFPDMVWNDDDENTCYGQRCFGFSLLLLALVCLSGATVCLLVLTMRTRRLYQRLQSK</sequence>
<feature type="transmembrane region" description="Helical" evidence="5">
    <location>
        <begin position="474"/>
        <end position="497"/>
    </location>
</feature>
<dbReference type="InterPro" id="IPR010658">
    <property type="entry name" value="Nodulin-like"/>
</dbReference>
<dbReference type="PANTHER" id="PTHR21576">
    <property type="entry name" value="UNCHARACTERIZED NODULIN-LIKE PROTEIN"/>
    <property type="match status" value="1"/>
</dbReference>
<organism evidence="8 9">
    <name type="scientific">Sphagnum troendelagicum</name>
    <dbReference type="NCBI Taxonomy" id="128251"/>
    <lineage>
        <taxon>Eukaryota</taxon>
        <taxon>Viridiplantae</taxon>
        <taxon>Streptophyta</taxon>
        <taxon>Embryophyta</taxon>
        <taxon>Bryophyta</taxon>
        <taxon>Sphagnophytina</taxon>
        <taxon>Sphagnopsida</taxon>
        <taxon>Sphagnales</taxon>
        <taxon>Sphagnaceae</taxon>
        <taxon>Sphagnum</taxon>
    </lineage>
</organism>
<dbReference type="InterPro" id="IPR036259">
    <property type="entry name" value="MFS_trans_sf"/>
</dbReference>
<feature type="transmembrane region" description="Helical" evidence="5">
    <location>
        <begin position="99"/>
        <end position="116"/>
    </location>
</feature>
<dbReference type="Pfam" id="PF23262">
    <property type="entry name" value="NFD4_C"/>
    <property type="match status" value="1"/>
</dbReference>
<dbReference type="PROSITE" id="PS51257">
    <property type="entry name" value="PROKAR_LIPOPROTEIN"/>
    <property type="match status" value="1"/>
</dbReference>
<dbReference type="Pfam" id="PF06813">
    <property type="entry name" value="Nodulin-like"/>
    <property type="match status" value="1"/>
</dbReference>
<dbReference type="Proteomes" id="UP001497512">
    <property type="component" value="Chromosome 6"/>
</dbReference>
<feature type="transmembrane region" description="Helical" evidence="5">
    <location>
        <begin position="563"/>
        <end position="585"/>
    </location>
</feature>
<feature type="transmembrane region" description="Helical" evidence="5">
    <location>
        <begin position="384"/>
        <end position="405"/>
    </location>
</feature>
<evidence type="ECO:0000313" key="9">
    <source>
        <dbReference type="Proteomes" id="UP001497512"/>
    </source>
</evidence>
<dbReference type="SUPFAM" id="SSF103473">
    <property type="entry name" value="MFS general substrate transporter"/>
    <property type="match status" value="1"/>
</dbReference>
<keyword evidence="2 5" id="KW-0812">Transmembrane</keyword>
<protein>
    <recommendedName>
        <fullName evidence="10">Nodulin-like domain-containing protein</fullName>
    </recommendedName>
</protein>
<evidence type="ECO:0000259" key="7">
    <source>
        <dbReference type="Pfam" id="PF23262"/>
    </source>
</evidence>
<feature type="transmembrane region" description="Helical" evidence="5">
    <location>
        <begin position="233"/>
        <end position="257"/>
    </location>
</feature>
<accession>A0ABP0URQ2</accession>